<dbReference type="PANTHER" id="PTHR43442">
    <property type="entry name" value="GLUCONOKINASE-RELATED"/>
    <property type="match status" value="1"/>
</dbReference>
<evidence type="ECO:0000256" key="7">
    <source>
        <dbReference type="ARBA" id="ARBA00022840"/>
    </source>
</evidence>
<comment type="pathway">
    <text evidence="1 9">Carbohydrate acid metabolism; D-gluconate degradation.</text>
</comment>
<evidence type="ECO:0000313" key="11">
    <source>
        <dbReference type="Proteomes" id="UP000594638"/>
    </source>
</evidence>
<evidence type="ECO:0000256" key="4">
    <source>
        <dbReference type="ARBA" id="ARBA00022679"/>
    </source>
</evidence>
<sequence>MASDKGVAIVLMGVSGAGKSTVGAMLAKAINGHFLDADDYHPQSNKEKMQNGIPLSDEDRIPWLETLRDSLRVGLLSGETAILGCSALQKRYREILRSADPDYIPGSYLCAVKFVLLEVPAEVLAARLEKRAAEGNHFMPAKLLESQLALLQIEEAEEIMKVDASLDPQAIVRTIQASI</sequence>
<keyword evidence="7 9" id="KW-0067">ATP-binding</keyword>
<dbReference type="Gramene" id="OE9A058266T2">
    <property type="protein sequence ID" value="OE9A058266C2"/>
    <property type="gene ID" value="OE9A058266"/>
</dbReference>
<dbReference type="Gene3D" id="3.40.50.300">
    <property type="entry name" value="P-loop containing nucleotide triphosphate hydrolases"/>
    <property type="match status" value="1"/>
</dbReference>
<evidence type="ECO:0000256" key="5">
    <source>
        <dbReference type="ARBA" id="ARBA00022741"/>
    </source>
</evidence>
<dbReference type="GO" id="GO:0005524">
    <property type="term" value="F:ATP binding"/>
    <property type="evidence" value="ECO:0007669"/>
    <property type="project" value="UniProtKB-KW"/>
</dbReference>
<dbReference type="GO" id="GO:0005975">
    <property type="term" value="P:carbohydrate metabolic process"/>
    <property type="evidence" value="ECO:0007669"/>
    <property type="project" value="InterPro"/>
</dbReference>
<dbReference type="FunFam" id="3.40.50.300:FF:000522">
    <property type="entry name" value="Gluconokinase"/>
    <property type="match status" value="1"/>
</dbReference>
<comment type="caution">
    <text evidence="10">The sequence shown here is derived from an EMBL/GenBank/DDBJ whole genome shotgun (WGS) entry which is preliminary data.</text>
</comment>
<comment type="similarity">
    <text evidence="2 9">Belongs to the gluconokinase GntK/GntV family.</text>
</comment>
<keyword evidence="4 9" id="KW-0808">Transferase</keyword>
<dbReference type="GO" id="GO:0046316">
    <property type="term" value="F:gluconokinase activity"/>
    <property type="evidence" value="ECO:0007669"/>
    <property type="project" value="UniProtKB-EC"/>
</dbReference>
<evidence type="ECO:0000313" key="10">
    <source>
        <dbReference type="EMBL" id="CAA2968913.1"/>
    </source>
</evidence>
<keyword evidence="11" id="KW-1185">Reference proteome</keyword>
<keyword evidence="6 9" id="KW-0418">Kinase</keyword>
<reference evidence="10 11" key="1">
    <citation type="submission" date="2019-12" db="EMBL/GenBank/DDBJ databases">
        <authorList>
            <person name="Alioto T."/>
            <person name="Alioto T."/>
            <person name="Gomez Garrido J."/>
        </authorList>
    </citation>
    <scope>NUCLEOTIDE SEQUENCE [LARGE SCALE GENOMIC DNA]</scope>
</reference>
<dbReference type="OrthoDB" id="275177at2759"/>
<dbReference type="CDD" id="cd02021">
    <property type="entry name" value="GntK"/>
    <property type="match status" value="1"/>
</dbReference>
<evidence type="ECO:0000256" key="8">
    <source>
        <dbReference type="ARBA" id="ARBA00048090"/>
    </source>
</evidence>
<evidence type="ECO:0000256" key="1">
    <source>
        <dbReference type="ARBA" id="ARBA00004875"/>
    </source>
</evidence>
<dbReference type="NCBIfam" id="TIGR01313">
    <property type="entry name" value="therm_gnt_kin"/>
    <property type="match status" value="1"/>
</dbReference>
<evidence type="ECO:0000256" key="6">
    <source>
        <dbReference type="ARBA" id="ARBA00022777"/>
    </source>
</evidence>
<protein>
    <recommendedName>
        <fullName evidence="3 9">Gluconokinase</fullName>
        <ecNumber evidence="3 9">2.7.1.12</ecNumber>
    </recommendedName>
</protein>
<organism evidence="10 11">
    <name type="scientific">Olea europaea subsp. europaea</name>
    <dbReference type="NCBI Taxonomy" id="158383"/>
    <lineage>
        <taxon>Eukaryota</taxon>
        <taxon>Viridiplantae</taxon>
        <taxon>Streptophyta</taxon>
        <taxon>Embryophyta</taxon>
        <taxon>Tracheophyta</taxon>
        <taxon>Spermatophyta</taxon>
        <taxon>Magnoliopsida</taxon>
        <taxon>eudicotyledons</taxon>
        <taxon>Gunneridae</taxon>
        <taxon>Pentapetalae</taxon>
        <taxon>asterids</taxon>
        <taxon>lamiids</taxon>
        <taxon>Lamiales</taxon>
        <taxon>Oleaceae</taxon>
        <taxon>Oleeae</taxon>
        <taxon>Olea</taxon>
    </lineage>
</organism>
<accession>A0A8S0QSV0</accession>
<dbReference type="Proteomes" id="UP000594638">
    <property type="component" value="Unassembled WGS sequence"/>
</dbReference>
<dbReference type="PRINTS" id="PR01100">
    <property type="entry name" value="SHIKIMTKNASE"/>
</dbReference>
<dbReference type="InterPro" id="IPR027417">
    <property type="entry name" value="P-loop_NTPase"/>
</dbReference>
<name>A0A8S0QSV0_OLEEU</name>
<evidence type="ECO:0000256" key="9">
    <source>
        <dbReference type="RuleBase" id="RU363066"/>
    </source>
</evidence>
<proteinExistence type="inferred from homology"/>
<evidence type="ECO:0000256" key="2">
    <source>
        <dbReference type="ARBA" id="ARBA00008420"/>
    </source>
</evidence>
<dbReference type="GO" id="GO:0005737">
    <property type="term" value="C:cytoplasm"/>
    <property type="evidence" value="ECO:0007669"/>
    <property type="project" value="TreeGrafter"/>
</dbReference>
<dbReference type="Gramene" id="OE9A058266T1">
    <property type="protein sequence ID" value="OE9A058266C1"/>
    <property type="gene ID" value="OE9A058266"/>
</dbReference>
<evidence type="ECO:0000256" key="3">
    <source>
        <dbReference type="ARBA" id="ARBA00012054"/>
    </source>
</evidence>
<keyword evidence="5 9" id="KW-0547">Nucleotide-binding</keyword>
<dbReference type="SUPFAM" id="SSF52540">
    <property type="entry name" value="P-loop containing nucleoside triphosphate hydrolases"/>
    <property type="match status" value="1"/>
</dbReference>
<dbReference type="AlphaFoldDB" id="A0A8S0QSV0"/>
<comment type="catalytic activity">
    <reaction evidence="8 9">
        <text>D-gluconate + ATP = 6-phospho-D-gluconate + ADP + H(+)</text>
        <dbReference type="Rhea" id="RHEA:19433"/>
        <dbReference type="ChEBI" id="CHEBI:15378"/>
        <dbReference type="ChEBI" id="CHEBI:18391"/>
        <dbReference type="ChEBI" id="CHEBI:30616"/>
        <dbReference type="ChEBI" id="CHEBI:58759"/>
        <dbReference type="ChEBI" id="CHEBI:456216"/>
        <dbReference type="EC" id="2.7.1.12"/>
    </reaction>
</comment>
<dbReference type="InterPro" id="IPR006001">
    <property type="entry name" value="Therm_gnt_kin"/>
</dbReference>
<dbReference type="PANTHER" id="PTHR43442:SF3">
    <property type="entry name" value="GLUCONOKINASE-RELATED"/>
    <property type="match status" value="1"/>
</dbReference>
<gene>
    <name evidence="10" type="ORF">OLEA9_A058266</name>
</gene>
<dbReference type="EMBL" id="CACTIH010001926">
    <property type="protein sequence ID" value="CAA2968913.1"/>
    <property type="molecule type" value="Genomic_DNA"/>
</dbReference>
<dbReference type="EC" id="2.7.1.12" evidence="3 9"/>
<dbReference type="Pfam" id="PF13671">
    <property type="entry name" value="AAA_33"/>
    <property type="match status" value="1"/>
</dbReference>